<proteinExistence type="predicted"/>
<dbReference type="Proteomes" id="UP000252519">
    <property type="component" value="Unassembled WGS sequence"/>
</dbReference>
<comment type="caution">
    <text evidence="1">The sequence shown here is derived from an EMBL/GenBank/DDBJ whole genome shotgun (WGS) entry which is preliminary data.</text>
</comment>
<evidence type="ECO:0000313" key="1">
    <source>
        <dbReference type="EMBL" id="RCN28892.1"/>
    </source>
</evidence>
<accession>A0A368FA08</accession>
<name>A0A368FA08_ANCCA</name>
<evidence type="ECO:0000313" key="2">
    <source>
        <dbReference type="Proteomes" id="UP000252519"/>
    </source>
</evidence>
<protein>
    <submittedName>
        <fullName evidence="1">Uncharacterized protein</fullName>
    </submittedName>
</protein>
<reference evidence="1 2" key="1">
    <citation type="submission" date="2014-10" db="EMBL/GenBank/DDBJ databases">
        <title>Draft genome of the hookworm Ancylostoma caninum.</title>
        <authorList>
            <person name="Mitreva M."/>
        </authorList>
    </citation>
    <scope>NUCLEOTIDE SEQUENCE [LARGE SCALE GENOMIC DNA]</scope>
    <source>
        <strain evidence="1 2">Baltimore</strain>
    </source>
</reference>
<gene>
    <name evidence="1" type="ORF">ANCCAN_25362</name>
</gene>
<organism evidence="1 2">
    <name type="scientific">Ancylostoma caninum</name>
    <name type="common">Dog hookworm</name>
    <dbReference type="NCBI Taxonomy" id="29170"/>
    <lineage>
        <taxon>Eukaryota</taxon>
        <taxon>Metazoa</taxon>
        <taxon>Ecdysozoa</taxon>
        <taxon>Nematoda</taxon>
        <taxon>Chromadorea</taxon>
        <taxon>Rhabditida</taxon>
        <taxon>Rhabditina</taxon>
        <taxon>Rhabditomorpha</taxon>
        <taxon>Strongyloidea</taxon>
        <taxon>Ancylostomatidae</taxon>
        <taxon>Ancylostomatinae</taxon>
        <taxon>Ancylostoma</taxon>
    </lineage>
</organism>
<keyword evidence="2" id="KW-1185">Reference proteome</keyword>
<dbReference type="OrthoDB" id="5826491at2759"/>
<dbReference type="AlphaFoldDB" id="A0A368FA08"/>
<dbReference type="EMBL" id="JOJR01002255">
    <property type="protein sequence ID" value="RCN28892.1"/>
    <property type="molecule type" value="Genomic_DNA"/>
</dbReference>
<sequence>MMYRTEYELQERQASLLDRFEAFMDRLERISMCLPQLQEPVQQVGGRVFVVTAWTVWMNDVTHEDDVAHEEEIILEDDNYNEHYVSNLR</sequence>